<sequence length="44" mass="5119">MAVFLHKQNGKFSANNHTEAFFMSRGKRHEMPPGRNEMPGMRNE</sequence>
<reference evidence="2 3" key="1">
    <citation type="submission" date="2013-10" db="EMBL/GenBank/DDBJ databases">
        <title>Antibiotic resistance diversity of beta-lactamase producers in the General Hospital Vienna.</title>
        <authorList>
            <person name="Barisic I."/>
            <person name="Mitteregger D."/>
            <person name="Hirschl A.M."/>
            <person name="Noehammer C."/>
            <person name="Wiesinger-Mayr H."/>
        </authorList>
    </citation>
    <scope>NUCLEOTIDE SEQUENCE [LARGE SCALE GENOMIC DNA]</scope>
    <source>
        <strain evidence="2 3">ISC11</strain>
    </source>
</reference>
<dbReference type="EMBL" id="CBWP010000059">
    <property type="protein sequence ID" value="CDL39482.1"/>
    <property type="molecule type" value="Genomic_DNA"/>
</dbReference>
<protein>
    <submittedName>
        <fullName evidence="2">Uncharacterized protein</fullName>
    </submittedName>
</protein>
<dbReference type="Proteomes" id="UP000019194">
    <property type="component" value="Unassembled WGS sequence"/>
</dbReference>
<evidence type="ECO:0000313" key="3">
    <source>
        <dbReference type="Proteomes" id="UP000019194"/>
    </source>
</evidence>
<accession>A0A7G2IS03</accession>
<evidence type="ECO:0000256" key="1">
    <source>
        <dbReference type="SAM" id="MobiDB-lite"/>
    </source>
</evidence>
<organism evidence="2 3">
    <name type="scientific">Citrobacter freundii</name>
    <dbReference type="NCBI Taxonomy" id="546"/>
    <lineage>
        <taxon>Bacteria</taxon>
        <taxon>Pseudomonadati</taxon>
        <taxon>Pseudomonadota</taxon>
        <taxon>Gammaproteobacteria</taxon>
        <taxon>Enterobacterales</taxon>
        <taxon>Enterobacteriaceae</taxon>
        <taxon>Citrobacter</taxon>
        <taxon>Citrobacter freundii complex</taxon>
    </lineage>
</organism>
<evidence type="ECO:0000313" key="2">
    <source>
        <dbReference type="EMBL" id="CDL39482.1"/>
    </source>
</evidence>
<comment type="caution">
    <text evidence="2">The sequence shown here is derived from an EMBL/GenBank/DDBJ whole genome shotgun (WGS) entry which is preliminary data.</text>
</comment>
<proteinExistence type="predicted"/>
<feature type="region of interest" description="Disordered" evidence="1">
    <location>
        <begin position="16"/>
        <end position="44"/>
    </location>
</feature>
<name>A0A7G2IS03_CITFR</name>
<dbReference type="AlphaFoldDB" id="A0A7G2IS03"/>